<dbReference type="RefSeq" id="WP_289510679.1">
    <property type="nucleotide sequence ID" value="NZ_JAUDEA010000002.1"/>
</dbReference>
<reference evidence="1 2" key="1">
    <citation type="submission" date="2023-06" db="EMBL/GenBank/DDBJ databases">
        <title>Identification and characterization of horizontal gene transfer across gut microbiota members of farm animals based on homology search.</title>
        <authorList>
            <person name="Schwarzerova J."/>
            <person name="Nykrynova M."/>
            <person name="Jureckova K."/>
            <person name="Cejkova D."/>
            <person name="Rychlik I."/>
        </authorList>
    </citation>
    <scope>NUCLEOTIDE SEQUENCE [LARGE SCALE GENOMIC DNA]</scope>
    <source>
        <strain evidence="1 2">153_Feed</strain>
    </source>
</reference>
<name>A0ABT7V1V6_9ACTN</name>
<evidence type="ECO:0000313" key="1">
    <source>
        <dbReference type="EMBL" id="MDM8270583.1"/>
    </source>
</evidence>
<reference evidence="1 2" key="3">
    <citation type="submission" date="2023-06" db="EMBL/GenBank/DDBJ databases">
        <authorList>
            <person name="Zeman M."/>
            <person name="Kubasova T."/>
            <person name="Jahodarova E."/>
            <person name="Nykrynova M."/>
            <person name="Rychlik I."/>
        </authorList>
    </citation>
    <scope>NUCLEOTIDE SEQUENCE [LARGE SCALE GENOMIC DNA]</scope>
    <source>
        <strain evidence="1 2">153_Feed</strain>
    </source>
</reference>
<protein>
    <submittedName>
        <fullName evidence="1">Uncharacterized protein</fullName>
    </submittedName>
</protein>
<reference evidence="2" key="2">
    <citation type="submission" date="2023-06" db="EMBL/GenBank/DDBJ databases">
        <title>Identification and characterization of horizontal gene transfer across gut microbiota members of farm animals based on homology search.</title>
        <authorList>
            <person name="Zeman M."/>
            <person name="Kubasova T."/>
            <person name="Jahodarova E."/>
            <person name="Nykrynova M."/>
            <person name="Rychlik I."/>
        </authorList>
    </citation>
    <scope>NUCLEOTIDE SEQUENCE [LARGE SCALE GENOMIC DNA]</scope>
    <source>
        <strain evidence="2">153_Feed</strain>
    </source>
</reference>
<comment type="caution">
    <text evidence="1">The sequence shown here is derived from an EMBL/GenBank/DDBJ whole genome shotgun (WGS) entry which is preliminary data.</text>
</comment>
<dbReference type="Proteomes" id="UP001529256">
    <property type="component" value="Unassembled WGS sequence"/>
</dbReference>
<organism evidence="1 2">
    <name type="scientific">Thermophilibacter provencensis</name>
    <dbReference type="NCBI Taxonomy" id="1852386"/>
    <lineage>
        <taxon>Bacteria</taxon>
        <taxon>Bacillati</taxon>
        <taxon>Actinomycetota</taxon>
        <taxon>Coriobacteriia</taxon>
        <taxon>Coriobacteriales</taxon>
        <taxon>Atopobiaceae</taxon>
        <taxon>Thermophilibacter</taxon>
    </lineage>
</organism>
<keyword evidence="2" id="KW-1185">Reference proteome</keyword>
<dbReference type="EMBL" id="JAUDEA010000002">
    <property type="protein sequence ID" value="MDM8270583.1"/>
    <property type="molecule type" value="Genomic_DNA"/>
</dbReference>
<proteinExistence type="predicted"/>
<evidence type="ECO:0000313" key="2">
    <source>
        <dbReference type="Proteomes" id="UP001529256"/>
    </source>
</evidence>
<accession>A0ABT7V1V6</accession>
<gene>
    <name evidence="1" type="ORF">QUW25_02625</name>
</gene>
<sequence>MAGWRKPPACTTGEPFERWAHEMLRRGFTAWQVASKAGVPETRVTQAYHREEARRDAERG</sequence>